<organism evidence="5 6">
    <name type="scientific">Owenia fusiformis</name>
    <name type="common">Polychaete worm</name>
    <dbReference type="NCBI Taxonomy" id="6347"/>
    <lineage>
        <taxon>Eukaryota</taxon>
        <taxon>Metazoa</taxon>
        <taxon>Spiralia</taxon>
        <taxon>Lophotrochozoa</taxon>
        <taxon>Annelida</taxon>
        <taxon>Polychaeta</taxon>
        <taxon>Sedentaria</taxon>
        <taxon>Canalipalpata</taxon>
        <taxon>Sabellida</taxon>
        <taxon>Oweniida</taxon>
        <taxon>Oweniidae</taxon>
        <taxon>Owenia</taxon>
    </lineage>
</organism>
<evidence type="ECO:0000256" key="1">
    <source>
        <dbReference type="ARBA" id="ARBA00006699"/>
    </source>
</evidence>
<dbReference type="GO" id="GO:0005576">
    <property type="term" value="C:extracellular region"/>
    <property type="evidence" value="ECO:0007669"/>
    <property type="project" value="InterPro"/>
</dbReference>
<name>A0A8J1TYH7_OWEFU</name>
<evidence type="ECO:0000313" key="5">
    <source>
        <dbReference type="EMBL" id="CAH1786920.1"/>
    </source>
</evidence>
<keyword evidence="2" id="KW-0456">Lyase</keyword>
<dbReference type="PANTHER" id="PTHR38481:SF1">
    <property type="entry name" value="HYALURONATE LYASE"/>
    <property type="match status" value="1"/>
</dbReference>
<evidence type="ECO:0000259" key="3">
    <source>
        <dbReference type="Pfam" id="PF02278"/>
    </source>
</evidence>
<comment type="similarity">
    <text evidence="1">Belongs to the polysaccharide lyase 8 family.</text>
</comment>
<evidence type="ECO:0000256" key="2">
    <source>
        <dbReference type="ARBA" id="ARBA00023239"/>
    </source>
</evidence>
<proteinExistence type="inferred from homology"/>
<keyword evidence="6" id="KW-1185">Reference proteome</keyword>
<feature type="domain" description="Polysaccharide lyase family 8 central" evidence="3">
    <location>
        <begin position="197"/>
        <end position="457"/>
    </location>
</feature>
<dbReference type="GO" id="GO:0005975">
    <property type="term" value="P:carbohydrate metabolic process"/>
    <property type="evidence" value="ECO:0007669"/>
    <property type="project" value="InterPro"/>
</dbReference>
<dbReference type="InterPro" id="IPR011071">
    <property type="entry name" value="Lyase_8-like_C"/>
</dbReference>
<dbReference type="InterPro" id="IPR011013">
    <property type="entry name" value="Gal_mutarotase_sf_dom"/>
</dbReference>
<dbReference type="GO" id="GO:0016837">
    <property type="term" value="F:carbon-oxygen lyase activity, acting on polysaccharides"/>
    <property type="evidence" value="ECO:0007669"/>
    <property type="project" value="UniProtKB-ARBA"/>
</dbReference>
<dbReference type="Gene3D" id="2.70.98.10">
    <property type="match status" value="1"/>
</dbReference>
<accession>A0A8J1TYH7</accession>
<dbReference type="InterPro" id="IPR014718">
    <property type="entry name" value="GH-type_carb-bd"/>
</dbReference>
<feature type="domain" description="Polysaccharide lyase family 8 C-terminal" evidence="4">
    <location>
        <begin position="475"/>
        <end position="537"/>
    </location>
</feature>
<dbReference type="Gene3D" id="2.60.220.10">
    <property type="entry name" value="Polysaccharide lyase family 8-like, C-terminal"/>
    <property type="match status" value="1"/>
</dbReference>
<gene>
    <name evidence="5" type="ORF">OFUS_LOCUS12721</name>
</gene>
<dbReference type="OrthoDB" id="5980780at2759"/>
<dbReference type="Pfam" id="PF02884">
    <property type="entry name" value="Lyase_8_C"/>
    <property type="match status" value="1"/>
</dbReference>
<dbReference type="InterPro" id="IPR003159">
    <property type="entry name" value="Lyase_8_central_dom"/>
</dbReference>
<dbReference type="EMBL" id="CAIIXF020000006">
    <property type="protein sequence ID" value="CAH1786920.1"/>
    <property type="molecule type" value="Genomic_DNA"/>
</dbReference>
<dbReference type="AlphaFoldDB" id="A0A8J1TYH7"/>
<dbReference type="SUPFAM" id="SSF48230">
    <property type="entry name" value="Chondroitin AC/alginate lyase"/>
    <property type="match status" value="1"/>
</dbReference>
<evidence type="ECO:0000259" key="4">
    <source>
        <dbReference type="Pfam" id="PF02884"/>
    </source>
</evidence>
<dbReference type="SUPFAM" id="SSF74650">
    <property type="entry name" value="Galactose mutarotase-like"/>
    <property type="match status" value="1"/>
</dbReference>
<comment type="caution">
    <text evidence="5">The sequence shown here is derived from an EMBL/GenBank/DDBJ whole genome shotgun (WGS) entry which is preliminary data.</text>
</comment>
<dbReference type="Proteomes" id="UP000749559">
    <property type="component" value="Unassembled WGS sequence"/>
</dbReference>
<dbReference type="SUPFAM" id="SSF49863">
    <property type="entry name" value="Hyaluronate lyase-like, C-terminal domain"/>
    <property type="match status" value="1"/>
</dbReference>
<dbReference type="InterPro" id="IPR008929">
    <property type="entry name" value="Chondroitin_lyas"/>
</dbReference>
<sequence>MAGSNLANRGFLTLVQTYLEGEAQFNARYADVMEMIYHELIDKEPYDGNGISHDNCMHQHNIPAGNRGPYINTHIRRLVYNGQYGGDYMKHIAQLILLFKNITAYEFSEISVREFTKAFLDCHVLFLRGRTFEPSVCGRSITGNARVTYWTAFNSVHRVATMLLPVGHRVSEIQDVLDRYHNKGPSSKNALIKNRSLFASDMMAHQRLAFMASVRMHSSRTTRPETWIGRRTMNENGYYLGDGMTTIMKDGDELGIRGNELFQHYDWAKIPGATIEYAKQVPRAGMEYDPTNFPHHISKADFVGSTSDGVYGVAAMIYDRPTVNITLKKSWFFFDDELICLGSNIETREGINDTQPVLTTLNQIIQDGAITAYDETKGLVEIQNGEVYLPNPTWVHHDNTGYIFLSNVTNVYMQGENRSNTDIDGNKVISNQVFSTWIDHGRAPQNLQYAYSVRPNITVGEIDAYINSSPVRRVQQNSNIHAVFHTKLNITGLVFFTPGNVSTPNGYVVSADNPSIVMIRESKNNMFITCSNPENKGIVLKIKLSKNVRGPGARFFVESGMTDVTFNLPSGRLAGSSITKLLKWQ</sequence>
<dbReference type="InterPro" id="IPR038970">
    <property type="entry name" value="Lyase_8"/>
</dbReference>
<protein>
    <submittedName>
        <fullName evidence="5">Uncharacterized protein</fullName>
    </submittedName>
</protein>
<reference evidence="5" key="1">
    <citation type="submission" date="2022-03" db="EMBL/GenBank/DDBJ databases">
        <authorList>
            <person name="Martin C."/>
        </authorList>
    </citation>
    <scope>NUCLEOTIDE SEQUENCE</scope>
</reference>
<dbReference type="PANTHER" id="PTHR38481">
    <property type="entry name" value="HYALURONATE LYASE"/>
    <property type="match status" value="1"/>
</dbReference>
<dbReference type="InterPro" id="IPR004103">
    <property type="entry name" value="Lyase_8_C"/>
</dbReference>
<evidence type="ECO:0000313" key="6">
    <source>
        <dbReference type="Proteomes" id="UP000749559"/>
    </source>
</evidence>
<dbReference type="GO" id="GO:0030246">
    <property type="term" value="F:carbohydrate binding"/>
    <property type="evidence" value="ECO:0007669"/>
    <property type="project" value="InterPro"/>
</dbReference>
<dbReference type="Pfam" id="PF02278">
    <property type="entry name" value="Lyase_8"/>
    <property type="match status" value="1"/>
</dbReference>
<dbReference type="Gene3D" id="1.50.10.100">
    <property type="entry name" value="Chondroitin AC/alginate lyase"/>
    <property type="match status" value="1"/>
</dbReference>